<gene>
    <name evidence="1" type="ORF">SAMN04490243_0180</name>
</gene>
<organism evidence="1 2">
    <name type="scientific">Robiginitalea myxolifaciens</name>
    <dbReference type="NCBI Taxonomy" id="400055"/>
    <lineage>
        <taxon>Bacteria</taxon>
        <taxon>Pseudomonadati</taxon>
        <taxon>Bacteroidota</taxon>
        <taxon>Flavobacteriia</taxon>
        <taxon>Flavobacteriales</taxon>
        <taxon>Flavobacteriaceae</taxon>
        <taxon>Robiginitalea</taxon>
    </lineage>
</organism>
<reference evidence="1 2" key="1">
    <citation type="submission" date="2016-10" db="EMBL/GenBank/DDBJ databases">
        <authorList>
            <person name="de Groot N.N."/>
        </authorList>
    </citation>
    <scope>NUCLEOTIDE SEQUENCE [LARGE SCALE GENOMIC DNA]</scope>
    <source>
        <strain evidence="1 2">DSM 21019</strain>
    </source>
</reference>
<dbReference type="SUPFAM" id="SSF49373">
    <property type="entry name" value="Invasin/intimin cell-adhesion fragments"/>
    <property type="match status" value="1"/>
</dbReference>
<dbReference type="Proteomes" id="UP000199534">
    <property type="component" value="Unassembled WGS sequence"/>
</dbReference>
<evidence type="ECO:0000313" key="2">
    <source>
        <dbReference type="Proteomes" id="UP000199534"/>
    </source>
</evidence>
<dbReference type="EMBL" id="FOYQ01000001">
    <property type="protein sequence ID" value="SFR31353.1"/>
    <property type="molecule type" value="Genomic_DNA"/>
</dbReference>
<protein>
    <submittedName>
        <fullName evidence="1">Uncharacterized protein</fullName>
    </submittedName>
</protein>
<accession>A0A1I6FN18</accession>
<dbReference type="RefSeq" id="WP_092979936.1">
    <property type="nucleotide sequence ID" value="NZ_FOYQ01000001.1"/>
</dbReference>
<name>A0A1I6FN18_9FLAO</name>
<proteinExistence type="predicted"/>
<dbReference type="AlphaFoldDB" id="A0A1I6FN18"/>
<keyword evidence="2" id="KW-1185">Reference proteome</keyword>
<dbReference type="Gene3D" id="2.60.40.10">
    <property type="entry name" value="Immunoglobulins"/>
    <property type="match status" value="1"/>
</dbReference>
<evidence type="ECO:0000313" key="1">
    <source>
        <dbReference type="EMBL" id="SFR31353.1"/>
    </source>
</evidence>
<dbReference type="InterPro" id="IPR013783">
    <property type="entry name" value="Ig-like_fold"/>
</dbReference>
<dbReference type="OrthoDB" id="980944at2"/>
<dbReference type="InterPro" id="IPR008964">
    <property type="entry name" value="Invasin/intimin_cell_adhesion"/>
</dbReference>
<sequence length="403" mass="43485">MINRCWHSIVLLCFLLACGESKVTTEDIAEGPYALQTEVTFIAGAPITLEFSGTPSDQLVLLVDNAWGSTLLAPDDSKSVSFSLPAALAQKAGLSNWYLVAGQTVLDSGEYTILPAKPPMPTLETYIGPPSIFANGLDQSMLVALPQDQYGNALQDSTPVRIRTLFRNQQEETRVNVNRLIAYDYIATRPQAGELFIAASADTQVSKELTVRVLASLPTDFEIEAIREHTYADGNQIVTLRTSPIQDSNGNSIADGTLVNFQVKNILGPALHAQGQTVNGVARANLLHPQQADTWEVSAYISGLAKSNSIGLEFEPAVADFSLLLSGDGRELQITSIQSYMEQLIPDGLTVSLTILDAMGKPLYTDQSRTFAGKASFDLTLESIEDASVYRISVGGVTKEIIP</sequence>
<dbReference type="STRING" id="400055.SAMN04490243_0180"/>
<dbReference type="PROSITE" id="PS51257">
    <property type="entry name" value="PROKAR_LIPOPROTEIN"/>
    <property type="match status" value="1"/>
</dbReference>